<dbReference type="InParanoid" id="A0A5J5EID8"/>
<gene>
    <name evidence="1" type="ORF">FN846DRAFT_973001</name>
</gene>
<protein>
    <submittedName>
        <fullName evidence="1">Uncharacterized protein</fullName>
    </submittedName>
</protein>
<comment type="caution">
    <text evidence="1">The sequence shown here is derived from an EMBL/GenBank/DDBJ whole genome shotgun (WGS) entry which is preliminary data.</text>
</comment>
<proteinExistence type="predicted"/>
<keyword evidence="2" id="KW-1185">Reference proteome</keyword>
<dbReference type="EMBL" id="VXIS01000319">
    <property type="protein sequence ID" value="KAA8894696.1"/>
    <property type="molecule type" value="Genomic_DNA"/>
</dbReference>
<name>A0A5J5EID8_9PEZI</name>
<evidence type="ECO:0000313" key="1">
    <source>
        <dbReference type="EMBL" id="KAA8894696.1"/>
    </source>
</evidence>
<dbReference type="Proteomes" id="UP000326924">
    <property type="component" value="Unassembled WGS sequence"/>
</dbReference>
<dbReference type="AlphaFoldDB" id="A0A5J5EID8"/>
<sequence length="63" mass="7335">MGIRSRSFDLGEPTGRNKEYAVRFAEAEHQWVQEKIKATKSLEDIARLERELREGPSGDRMEE</sequence>
<evidence type="ECO:0000313" key="2">
    <source>
        <dbReference type="Proteomes" id="UP000326924"/>
    </source>
</evidence>
<dbReference type="OrthoDB" id="433501at2759"/>
<accession>A0A5J5EID8</accession>
<organism evidence="1 2">
    <name type="scientific">Sphaerosporella brunnea</name>
    <dbReference type="NCBI Taxonomy" id="1250544"/>
    <lineage>
        <taxon>Eukaryota</taxon>
        <taxon>Fungi</taxon>
        <taxon>Dikarya</taxon>
        <taxon>Ascomycota</taxon>
        <taxon>Pezizomycotina</taxon>
        <taxon>Pezizomycetes</taxon>
        <taxon>Pezizales</taxon>
        <taxon>Pyronemataceae</taxon>
        <taxon>Sphaerosporella</taxon>
    </lineage>
</organism>
<reference evidence="1 2" key="1">
    <citation type="submission" date="2019-09" db="EMBL/GenBank/DDBJ databases">
        <title>Draft genome of the ectomycorrhizal ascomycete Sphaerosporella brunnea.</title>
        <authorList>
            <consortium name="DOE Joint Genome Institute"/>
            <person name="Benucci G.M."/>
            <person name="Marozzi G."/>
            <person name="Antonielli L."/>
            <person name="Sanchez S."/>
            <person name="Marco P."/>
            <person name="Wang X."/>
            <person name="Falini L.B."/>
            <person name="Barry K."/>
            <person name="Haridas S."/>
            <person name="Lipzen A."/>
            <person name="Labutti K."/>
            <person name="Grigoriev I.V."/>
            <person name="Murat C."/>
            <person name="Martin F."/>
            <person name="Albertini E."/>
            <person name="Donnini D."/>
            <person name="Bonito G."/>
        </authorList>
    </citation>
    <scope>NUCLEOTIDE SEQUENCE [LARGE SCALE GENOMIC DNA]</scope>
    <source>
        <strain evidence="1 2">Sb_GMNB300</strain>
    </source>
</reference>